<dbReference type="PANTHER" id="PTHR34135">
    <property type="entry name" value="LYSOZYME"/>
    <property type="match status" value="1"/>
</dbReference>
<dbReference type="SMART" id="SM00641">
    <property type="entry name" value="Glyco_25"/>
    <property type="match status" value="1"/>
</dbReference>
<dbReference type="InterPro" id="IPR017853">
    <property type="entry name" value="GH"/>
</dbReference>
<keyword evidence="4" id="KW-0812">Transmembrane</keyword>
<evidence type="ECO:0000256" key="3">
    <source>
        <dbReference type="ARBA" id="ARBA00023295"/>
    </source>
</evidence>
<comment type="caution">
    <text evidence="5">The sequence shown here is derived from an EMBL/GenBank/DDBJ whole genome shotgun (WGS) entry which is preliminary data.</text>
</comment>
<dbReference type="GO" id="GO:0003796">
    <property type="term" value="F:lysozyme activity"/>
    <property type="evidence" value="ECO:0007669"/>
    <property type="project" value="InterPro"/>
</dbReference>
<name>J9FZ55_9ZZZZ</name>
<dbReference type="GO" id="GO:0016998">
    <property type="term" value="P:cell wall macromolecule catabolic process"/>
    <property type="evidence" value="ECO:0007669"/>
    <property type="project" value="InterPro"/>
</dbReference>
<keyword evidence="3" id="KW-0326">Glycosidase</keyword>
<feature type="transmembrane region" description="Helical" evidence="4">
    <location>
        <begin position="21"/>
        <end position="41"/>
    </location>
</feature>
<comment type="similarity">
    <text evidence="1">Belongs to the glycosyl hydrolase 25 family.</text>
</comment>
<organism evidence="5">
    <name type="scientific">gut metagenome</name>
    <dbReference type="NCBI Taxonomy" id="749906"/>
    <lineage>
        <taxon>unclassified sequences</taxon>
        <taxon>metagenomes</taxon>
        <taxon>organismal metagenomes</taxon>
    </lineage>
</organism>
<proteinExistence type="inferred from homology"/>
<dbReference type="EMBL" id="AMCI01003452">
    <property type="protein sequence ID" value="EJX00262.1"/>
    <property type="molecule type" value="Genomic_DNA"/>
</dbReference>
<sequence>MKPIRHLNHLIQSFCQLPGRVRWSVGLLMMAAYSWLFYSAFVAPTGFRWRAIYGDPDYPKGYPIHGIDISHHQGPINWHRLRHALVAHDPLRFVFVKATEGDSHLDTRFRENFDNAKEAGFIRGAYHFWSNQSPPRRQAYYFTAMVQLEPGDLPPVLDVE</sequence>
<evidence type="ECO:0000256" key="1">
    <source>
        <dbReference type="ARBA" id="ARBA00010646"/>
    </source>
</evidence>
<accession>J9FZ55</accession>
<dbReference type="GO" id="GO:0016052">
    <property type="term" value="P:carbohydrate catabolic process"/>
    <property type="evidence" value="ECO:0007669"/>
    <property type="project" value="TreeGrafter"/>
</dbReference>
<evidence type="ECO:0000256" key="4">
    <source>
        <dbReference type="SAM" id="Phobius"/>
    </source>
</evidence>
<keyword evidence="4" id="KW-1133">Transmembrane helix</keyword>
<dbReference type="AlphaFoldDB" id="J9FZ55"/>
<dbReference type="Gene3D" id="3.20.20.80">
    <property type="entry name" value="Glycosidases"/>
    <property type="match status" value="1"/>
</dbReference>
<dbReference type="InterPro" id="IPR002053">
    <property type="entry name" value="Glyco_hydro_25"/>
</dbReference>
<dbReference type="PANTHER" id="PTHR34135:SF2">
    <property type="entry name" value="LYSOZYME"/>
    <property type="match status" value="1"/>
</dbReference>
<dbReference type="SUPFAM" id="SSF51445">
    <property type="entry name" value="(Trans)glycosidases"/>
    <property type="match status" value="1"/>
</dbReference>
<dbReference type="GO" id="GO:0009253">
    <property type="term" value="P:peptidoglycan catabolic process"/>
    <property type="evidence" value="ECO:0007669"/>
    <property type="project" value="InterPro"/>
</dbReference>
<dbReference type="PROSITE" id="PS51904">
    <property type="entry name" value="GLYCOSYL_HYDROL_F25_2"/>
    <property type="match status" value="1"/>
</dbReference>
<feature type="non-terminal residue" evidence="5">
    <location>
        <position position="160"/>
    </location>
</feature>
<dbReference type="InterPro" id="IPR018077">
    <property type="entry name" value="Glyco_hydro_fam25_subgr"/>
</dbReference>
<evidence type="ECO:0000256" key="2">
    <source>
        <dbReference type="ARBA" id="ARBA00022801"/>
    </source>
</evidence>
<reference evidence="5" key="1">
    <citation type="journal article" date="2012" name="PLoS ONE">
        <title>Gene sets for utilization of primary and secondary nutrition supplies in the distal gut of endangered iberian lynx.</title>
        <authorList>
            <person name="Alcaide M."/>
            <person name="Messina E."/>
            <person name="Richter M."/>
            <person name="Bargiela R."/>
            <person name="Peplies J."/>
            <person name="Huws S.A."/>
            <person name="Newbold C.J."/>
            <person name="Golyshin P.N."/>
            <person name="Simon M.A."/>
            <person name="Lopez G."/>
            <person name="Yakimov M.M."/>
            <person name="Ferrer M."/>
        </authorList>
    </citation>
    <scope>NUCLEOTIDE SEQUENCE</scope>
</reference>
<keyword evidence="4" id="KW-0472">Membrane</keyword>
<gene>
    <name evidence="5" type="ORF">EVA_11632</name>
</gene>
<evidence type="ECO:0000313" key="5">
    <source>
        <dbReference type="EMBL" id="EJX00262.1"/>
    </source>
</evidence>
<dbReference type="Pfam" id="PF01183">
    <property type="entry name" value="Glyco_hydro_25"/>
    <property type="match status" value="1"/>
</dbReference>
<keyword evidence="2 5" id="KW-0378">Hydrolase</keyword>
<protein>
    <submittedName>
        <fullName evidence="5">Glycosyl hydrolase, family 25</fullName>
    </submittedName>
</protein>